<protein>
    <submittedName>
        <fullName evidence="2">Uncharacterized protein</fullName>
    </submittedName>
</protein>
<feature type="signal peptide" evidence="1">
    <location>
        <begin position="1"/>
        <end position="22"/>
    </location>
</feature>
<proteinExistence type="predicted"/>
<sequence>MKFITFSAIVVAAIALAASSEAATPCYTRCMKELNDYAYCRRSCYDETCYRDCQKMGESSSDCMDWCRD</sequence>
<dbReference type="AlphaFoldDB" id="A0A9P5SWL2"/>
<comment type="caution">
    <text evidence="2">The sequence shown here is derived from an EMBL/GenBank/DDBJ whole genome shotgun (WGS) entry which is preliminary data.</text>
</comment>
<organism evidence="2 3">
    <name type="scientific">Podila minutissima</name>
    <dbReference type="NCBI Taxonomy" id="64525"/>
    <lineage>
        <taxon>Eukaryota</taxon>
        <taxon>Fungi</taxon>
        <taxon>Fungi incertae sedis</taxon>
        <taxon>Mucoromycota</taxon>
        <taxon>Mortierellomycotina</taxon>
        <taxon>Mortierellomycetes</taxon>
        <taxon>Mortierellales</taxon>
        <taxon>Mortierellaceae</taxon>
        <taxon>Podila</taxon>
    </lineage>
</organism>
<keyword evidence="1" id="KW-0732">Signal</keyword>
<accession>A0A9P5SWL2</accession>
<evidence type="ECO:0000256" key="1">
    <source>
        <dbReference type="SAM" id="SignalP"/>
    </source>
</evidence>
<reference evidence="2" key="1">
    <citation type="journal article" date="2020" name="Fungal Divers.">
        <title>Resolving the Mortierellaceae phylogeny through synthesis of multi-gene phylogenetics and phylogenomics.</title>
        <authorList>
            <person name="Vandepol N."/>
            <person name="Liber J."/>
            <person name="Desiro A."/>
            <person name="Na H."/>
            <person name="Kennedy M."/>
            <person name="Barry K."/>
            <person name="Grigoriev I.V."/>
            <person name="Miller A.N."/>
            <person name="O'Donnell K."/>
            <person name="Stajich J.E."/>
            <person name="Bonito G."/>
        </authorList>
    </citation>
    <scope>NUCLEOTIDE SEQUENCE</scope>
    <source>
        <strain evidence="2">NVP1</strain>
    </source>
</reference>
<evidence type="ECO:0000313" key="2">
    <source>
        <dbReference type="EMBL" id="KAF9337319.1"/>
    </source>
</evidence>
<dbReference type="Proteomes" id="UP000696485">
    <property type="component" value="Unassembled WGS sequence"/>
</dbReference>
<keyword evidence="3" id="KW-1185">Reference proteome</keyword>
<feature type="chain" id="PRO_5040277587" evidence="1">
    <location>
        <begin position="23"/>
        <end position="69"/>
    </location>
</feature>
<gene>
    <name evidence="2" type="ORF">BG006_005336</name>
</gene>
<dbReference type="EMBL" id="JAAAUY010000030">
    <property type="protein sequence ID" value="KAF9337319.1"/>
    <property type="molecule type" value="Genomic_DNA"/>
</dbReference>
<name>A0A9P5SWL2_9FUNG</name>
<evidence type="ECO:0000313" key="3">
    <source>
        <dbReference type="Proteomes" id="UP000696485"/>
    </source>
</evidence>